<gene>
    <name evidence="2" type="ORF">NFRAN_1609</name>
</gene>
<dbReference type="AlphaFoldDB" id="A0A484I847"/>
<evidence type="ECO:0000313" key="2">
    <source>
        <dbReference type="EMBL" id="VFJ13931.1"/>
    </source>
</evidence>
<dbReference type="OrthoDB" id="11379at2157"/>
<keyword evidence="3" id="KW-1185">Reference proteome</keyword>
<sequence length="184" mass="20994">MKRLFKLQFIGITFIIYLYIITATTIINDDLIKIFAEESMSVSQNNSSLQPLDTHNMTQMMQRGNVAMGFDQNKISHEFISTEYGGQIKITALDKNDNQTISQIKSHILDIQNDFAKGNFTKPFYIHAQSVPGTDAMSLNKDQIRYQIQDLETGSIMFLITNNSNLANSINQFMTFQSTEHRGH</sequence>
<name>A0A484I847_9ARCH</name>
<dbReference type="GeneID" id="39420944"/>
<keyword evidence="1" id="KW-1133">Transmembrane helix</keyword>
<reference evidence="2 3" key="1">
    <citation type="submission" date="2019-02" db="EMBL/GenBank/DDBJ databases">
        <authorList>
            <person name="Lehtovirta-Morley E L."/>
        </authorList>
    </citation>
    <scope>NUCLEOTIDE SEQUENCE [LARGE SCALE GENOMIC DNA]</scope>
    <source>
        <strain evidence="2">NFRAN1</strain>
    </source>
</reference>
<organism evidence="2 3">
    <name type="scientific">Candidatus Nitrosocosmicus franklandianus</name>
    <dbReference type="NCBI Taxonomy" id="1798806"/>
    <lineage>
        <taxon>Archaea</taxon>
        <taxon>Nitrososphaerota</taxon>
        <taxon>Nitrososphaeria</taxon>
        <taxon>Nitrososphaerales</taxon>
        <taxon>Nitrososphaeraceae</taxon>
        <taxon>Candidatus Nitrosocosmicus</taxon>
    </lineage>
</organism>
<dbReference type="RefSeq" id="WP_134484028.1">
    <property type="nucleotide sequence ID" value="NZ_LR216287.1"/>
</dbReference>
<dbReference type="KEGG" id="nfn:NFRAN_1609"/>
<keyword evidence="1" id="KW-0472">Membrane</keyword>
<evidence type="ECO:0000256" key="1">
    <source>
        <dbReference type="SAM" id="Phobius"/>
    </source>
</evidence>
<dbReference type="EMBL" id="LR216287">
    <property type="protein sequence ID" value="VFJ13931.1"/>
    <property type="molecule type" value="Genomic_DNA"/>
</dbReference>
<proteinExistence type="predicted"/>
<protein>
    <submittedName>
        <fullName evidence="2">Uncharacterized protein</fullName>
    </submittedName>
</protein>
<feature type="transmembrane region" description="Helical" evidence="1">
    <location>
        <begin position="7"/>
        <end position="27"/>
    </location>
</feature>
<evidence type="ECO:0000313" key="3">
    <source>
        <dbReference type="Proteomes" id="UP000294299"/>
    </source>
</evidence>
<dbReference type="Proteomes" id="UP000294299">
    <property type="component" value="Chromosome NFRAN"/>
</dbReference>
<keyword evidence="1" id="KW-0812">Transmembrane</keyword>
<accession>A0A484I847</accession>